<dbReference type="PANTHER" id="PTHR47944">
    <property type="entry name" value="CYTOCHROME P450 98A9"/>
    <property type="match status" value="1"/>
</dbReference>
<dbReference type="GO" id="GO:0005506">
    <property type="term" value="F:iron ion binding"/>
    <property type="evidence" value="ECO:0007669"/>
    <property type="project" value="InterPro"/>
</dbReference>
<keyword evidence="7" id="KW-0503">Monooxygenase</keyword>
<keyword evidence="3 6" id="KW-0479">Metal-binding</keyword>
<evidence type="ECO:0000313" key="10">
    <source>
        <dbReference type="Proteomes" id="UP000886520"/>
    </source>
</evidence>
<dbReference type="Pfam" id="PF00067">
    <property type="entry name" value="p450"/>
    <property type="match status" value="1"/>
</dbReference>
<keyword evidence="8" id="KW-0472">Membrane</keyword>
<keyword evidence="2 6" id="KW-0349">Heme</keyword>
<keyword evidence="8" id="KW-0812">Transmembrane</keyword>
<comment type="cofactor">
    <cofactor evidence="6">
        <name>heme</name>
        <dbReference type="ChEBI" id="CHEBI:30413"/>
    </cofactor>
</comment>
<evidence type="ECO:0000256" key="5">
    <source>
        <dbReference type="ARBA" id="ARBA00023004"/>
    </source>
</evidence>
<evidence type="ECO:0008006" key="11">
    <source>
        <dbReference type="Google" id="ProtNLM"/>
    </source>
</evidence>
<proteinExistence type="inferred from homology"/>
<dbReference type="Proteomes" id="UP000886520">
    <property type="component" value="Chromosome 24"/>
</dbReference>
<dbReference type="PROSITE" id="PS00086">
    <property type="entry name" value="CYTOCHROME_P450"/>
    <property type="match status" value="1"/>
</dbReference>
<dbReference type="Gene3D" id="1.10.630.10">
    <property type="entry name" value="Cytochrome P450"/>
    <property type="match status" value="1"/>
</dbReference>
<feature type="transmembrane region" description="Helical" evidence="8">
    <location>
        <begin position="6"/>
        <end position="22"/>
    </location>
</feature>
<protein>
    <recommendedName>
        <fullName evidence="11">Cytochrome P450</fullName>
    </recommendedName>
</protein>
<dbReference type="OrthoDB" id="3945418at2759"/>
<keyword evidence="8" id="KW-1133">Transmembrane helix</keyword>
<evidence type="ECO:0000256" key="6">
    <source>
        <dbReference type="PIRSR" id="PIRSR602401-1"/>
    </source>
</evidence>
<evidence type="ECO:0000256" key="7">
    <source>
        <dbReference type="RuleBase" id="RU000461"/>
    </source>
</evidence>
<evidence type="ECO:0000313" key="9">
    <source>
        <dbReference type="EMBL" id="KAI5060530.1"/>
    </source>
</evidence>
<evidence type="ECO:0000256" key="1">
    <source>
        <dbReference type="ARBA" id="ARBA00010617"/>
    </source>
</evidence>
<dbReference type="CDD" id="cd20618">
    <property type="entry name" value="CYP71_clan"/>
    <property type="match status" value="1"/>
</dbReference>
<comment type="caution">
    <text evidence="9">The sequence shown here is derived from an EMBL/GenBank/DDBJ whole genome shotgun (WGS) entry which is preliminary data.</text>
</comment>
<gene>
    <name evidence="9" type="ORF">GOP47_0024950</name>
</gene>
<evidence type="ECO:0000256" key="4">
    <source>
        <dbReference type="ARBA" id="ARBA00023002"/>
    </source>
</evidence>
<dbReference type="InterPro" id="IPR002401">
    <property type="entry name" value="Cyt_P450_E_grp-I"/>
</dbReference>
<dbReference type="InterPro" id="IPR036396">
    <property type="entry name" value="Cyt_P450_sf"/>
</dbReference>
<dbReference type="GO" id="GO:0020037">
    <property type="term" value="F:heme binding"/>
    <property type="evidence" value="ECO:0007669"/>
    <property type="project" value="InterPro"/>
</dbReference>
<dbReference type="PRINTS" id="PR00463">
    <property type="entry name" value="EP450I"/>
</dbReference>
<dbReference type="SUPFAM" id="SSF48264">
    <property type="entry name" value="Cytochrome P450"/>
    <property type="match status" value="1"/>
</dbReference>
<dbReference type="GO" id="GO:0044550">
    <property type="term" value="P:secondary metabolite biosynthetic process"/>
    <property type="evidence" value="ECO:0007669"/>
    <property type="project" value="UniProtKB-ARBA"/>
</dbReference>
<comment type="similarity">
    <text evidence="1 7">Belongs to the cytochrome P450 family.</text>
</comment>
<dbReference type="InterPro" id="IPR001128">
    <property type="entry name" value="Cyt_P450"/>
</dbReference>
<reference evidence="9" key="1">
    <citation type="submission" date="2021-01" db="EMBL/GenBank/DDBJ databases">
        <title>Adiantum capillus-veneris genome.</title>
        <authorList>
            <person name="Fang Y."/>
            <person name="Liao Q."/>
        </authorList>
    </citation>
    <scope>NUCLEOTIDE SEQUENCE</scope>
    <source>
        <strain evidence="9">H3</strain>
        <tissue evidence="9">Leaf</tissue>
    </source>
</reference>
<evidence type="ECO:0000256" key="2">
    <source>
        <dbReference type="ARBA" id="ARBA00022617"/>
    </source>
</evidence>
<evidence type="ECO:0000256" key="8">
    <source>
        <dbReference type="SAM" id="Phobius"/>
    </source>
</evidence>
<dbReference type="PANTHER" id="PTHR47944:SF4">
    <property type="entry name" value="OS09G0441700 PROTEIN"/>
    <property type="match status" value="1"/>
</dbReference>
<name>A0A9D4U330_ADICA</name>
<dbReference type="PRINTS" id="PR00385">
    <property type="entry name" value="P450"/>
</dbReference>
<feature type="binding site" description="axial binding residue" evidence="6">
    <location>
        <position position="441"/>
    </location>
    <ligand>
        <name>heme</name>
        <dbReference type="ChEBI" id="CHEBI:30413"/>
    </ligand>
    <ligandPart>
        <name>Fe</name>
        <dbReference type="ChEBI" id="CHEBI:18248"/>
    </ligandPart>
</feature>
<evidence type="ECO:0000256" key="3">
    <source>
        <dbReference type="ARBA" id="ARBA00022723"/>
    </source>
</evidence>
<dbReference type="InterPro" id="IPR017972">
    <property type="entry name" value="Cyt_P450_CS"/>
</dbReference>
<dbReference type="GO" id="GO:0004497">
    <property type="term" value="F:monooxygenase activity"/>
    <property type="evidence" value="ECO:0007669"/>
    <property type="project" value="UniProtKB-KW"/>
</dbReference>
<keyword evidence="10" id="KW-1185">Reference proteome</keyword>
<dbReference type="EMBL" id="JABFUD020000024">
    <property type="protein sequence ID" value="KAI5060530.1"/>
    <property type="molecule type" value="Genomic_DNA"/>
</dbReference>
<sequence>MNAWNAGAIFLVAAFLSWRWVMVRRKRRHLPPGPAMALPILGHMHLLGPLPHRSMHKLSQTYGPILFLRLGSSPTVVLSSSSLAKQFLHDHDEAFAFRPGMEFGKLVFYNKGSALMQPDDRRWKVIRRLYVQEVLSPKSILSYKHVRDEEISLLLLEVRSKATAGENVVIRSLANRYIFSVMTCLLFSQRSLEGELSEFPSIFNVLSKLFAQPLIGDFVPYLRWLDPGGLRKKVIVQAGHMNALLQGILDQRLLLRRSSEASPADVLTVFLDSFGMPDNPDYDLVKASILEILTGSTDTTTAAVEWAMAELLCAPKSKLAKLQEEISAVVQTGQQVEESHFNSLPYLQAVVKETLRLHPPVPLLLPHLARDPIEIAGFSLPRNTRLFVNVWAIGRDASLWEAAHEFKPERFLVGGHASDVGLFGGQSYQLLLPFGRGRRGCPGSHLAVTMISLVIANLVHGFHWYPSCSSIPEDEVMGMSNMLAKPFSARPTIRY</sequence>
<keyword evidence="4 7" id="KW-0560">Oxidoreductase</keyword>
<dbReference type="GO" id="GO:0016705">
    <property type="term" value="F:oxidoreductase activity, acting on paired donors, with incorporation or reduction of molecular oxygen"/>
    <property type="evidence" value="ECO:0007669"/>
    <property type="project" value="InterPro"/>
</dbReference>
<organism evidence="9 10">
    <name type="scientific">Adiantum capillus-veneris</name>
    <name type="common">Maidenhair fern</name>
    <dbReference type="NCBI Taxonomy" id="13818"/>
    <lineage>
        <taxon>Eukaryota</taxon>
        <taxon>Viridiplantae</taxon>
        <taxon>Streptophyta</taxon>
        <taxon>Embryophyta</taxon>
        <taxon>Tracheophyta</taxon>
        <taxon>Polypodiopsida</taxon>
        <taxon>Polypodiidae</taxon>
        <taxon>Polypodiales</taxon>
        <taxon>Pteridineae</taxon>
        <taxon>Pteridaceae</taxon>
        <taxon>Vittarioideae</taxon>
        <taxon>Adiantum</taxon>
    </lineage>
</organism>
<accession>A0A9D4U330</accession>
<dbReference type="AlphaFoldDB" id="A0A9D4U330"/>
<keyword evidence="5 6" id="KW-0408">Iron</keyword>